<comment type="caution">
    <text evidence="1">The sequence shown here is derived from an EMBL/GenBank/DDBJ whole genome shotgun (WGS) entry which is preliminary data.</text>
</comment>
<reference evidence="1 2" key="1">
    <citation type="submission" date="2021-01" db="EMBL/GenBank/DDBJ databases">
        <title>Genomic Encyclopedia of Type Strains, Phase IV (KMG-IV): sequencing the most valuable type-strain genomes for metagenomic binning, comparative biology and taxonomic classification.</title>
        <authorList>
            <person name="Goeker M."/>
        </authorList>
    </citation>
    <scope>NUCLEOTIDE SEQUENCE [LARGE SCALE GENOMIC DNA]</scope>
    <source>
        <strain evidence="1 2">DSM 23711</strain>
    </source>
</reference>
<gene>
    <name evidence="1" type="ORF">JOC48_003733</name>
</gene>
<keyword evidence="2" id="KW-1185">Reference proteome</keyword>
<dbReference type="EMBL" id="JAFBDR010000028">
    <property type="protein sequence ID" value="MBM7573182.1"/>
    <property type="molecule type" value="Genomic_DNA"/>
</dbReference>
<proteinExistence type="predicted"/>
<sequence length="59" mass="7185">MEIMTKEDLKKTEEYFYLAGYNQWYPFLVELNTKLLNVYGKEPFPHTWIEQDFCEGSKK</sequence>
<organism evidence="1 2">
    <name type="scientific">Aquibacillus albus</name>
    <dbReference type="NCBI Taxonomy" id="1168171"/>
    <lineage>
        <taxon>Bacteria</taxon>
        <taxon>Bacillati</taxon>
        <taxon>Bacillota</taxon>
        <taxon>Bacilli</taxon>
        <taxon>Bacillales</taxon>
        <taxon>Bacillaceae</taxon>
        <taxon>Aquibacillus</taxon>
    </lineage>
</organism>
<name>A0ABS2N4Y8_9BACI</name>
<evidence type="ECO:0000313" key="2">
    <source>
        <dbReference type="Proteomes" id="UP001296943"/>
    </source>
</evidence>
<accession>A0ABS2N4Y8</accession>
<dbReference type="Proteomes" id="UP001296943">
    <property type="component" value="Unassembled WGS sequence"/>
</dbReference>
<evidence type="ECO:0000313" key="1">
    <source>
        <dbReference type="EMBL" id="MBM7573182.1"/>
    </source>
</evidence>
<protein>
    <submittedName>
        <fullName evidence="1">Uncharacterized protein</fullName>
    </submittedName>
</protein>